<dbReference type="KEGG" id="fox:FOXG_22569"/>
<dbReference type="KEGG" id="fox:FOXG_22542"/>
<dbReference type="EMBL" id="DS231733">
    <property type="protein sequence ID" value="KNB19450.1"/>
    <property type="molecule type" value="Genomic_DNA"/>
</dbReference>
<dbReference type="VEuPathDB" id="FungiDB:FOXG_22569"/>
<dbReference type="RefSeq" id="XP_018257495.1">
    <property type="nucleotide sequence ID" value="XM_018402984.1"/>
</dbReference>
<gene>
    <name evidence="2" type="ORF">FOXG_22542</name>
    <name evidence="3" type="ORF">FOXG_22569</name>
</gene>
<accession>A0A0J9WA24</accession>
<name>A0A0J9WA24_FUSO4</name>
<feature type="region of interest" description="Disordered" evidence="1">
    <location>
        <begin position="1"/>
        <end position="46"/>
    </location>
</feature>
<dbReference type="VEuPathDB" id="FungiDB:FOXG_22542"/>
<feature type="compositionally biased region" description="Basic and acidic residues" evidence="1">
    <location>
        <begin position="22"/>
        <end position="33"/>
    </location>
</feature>
<dbReference type="Proteomes" id="UP000009097">
    <property type="component" value="Unassembled WGS sequence"/>
</dbReference>
<evidence type="ECO:0000313" key="4">
    <source>
        <dbReference type="Proteomes" id="UP000009097"/>
    </source>
</evidence>
<proteinExistence type="predicted"/>
<dbReference type="GeneID" id="28963248"/>
<protein>
    <submittedName>
        <fullName evidence="3">Uncharacterized protein</fullName>
    </submittedName>
</protein>
<reference evidence="3" key="2">
    <citation type="journal article" date="2010" name="Nature">
        <title>Comparative genomics reveals mobile pathogenicity chromosomes in Fusarium.</title>
        <authorList>
            <person name="Ma L.J."/>
            <person name="van der Does H.C."/>
            <person name="Borkovich K.A."/>
            <person name="Coleman J.J."/>
            <person name="Daboussi M.J."/>
            <person name="Di Pietro A."/>
            <person name="Dufresne M."/>
            <person name="Freitag M."/>
            <person name="Grabherr M."/>
            <person name="Henrissat B."/>
            <person name="Houterman P.M."/>
            <person name="Kang S."/>
            <person name="Shim W.B."/>
            <person name="Woloshuk C."/>
            <person name="Xie X."/>
            <person name="Xu J.R."/>
            <person name="Antoniw J."/>
            <person name="Baker S.E."/>
            <person name="Bluhm B.H."/>
            <person name="Breakspear A."/>
            <person name="Brown D.W."/>
            <person name="Butchko R.A."/>
            <person name="Chapman S."/>
            <person name="Coulson R."/>
            <person name="Coutinho P.M."/>
            <person name="Danchin E.G."/>
            <person name="Diener A."/>
            <person name="Gale L.R."/>
            <person name="Gardiner D.M."/>
            <person name="Goff S."/>
            <person name="Hammond-Kosack K.E."/>
            <person name="Hilburn K."/>
            <person name="Hua-Van A."/>
            <person name="Jonkers W."/>
            <person name="Kazan K."/>
            <person name="Kodira C.D."/>
            <person name="Koehrsen M."/>
            <person name="Kumar L."/>
            <person name="Lee Y.H."/>
            <person name="Li L."/>
            <person name="Manners J.M."/>
            <person name="Miranda-Saavedra D."/>
            <person name="Mukherjee M."/>
            <person name="Park G."/>
            <person name="Park J."/>
            <person name="Park S.Y."/>
            <person name="Proctor R.H."/>
            <person name="Regev A."/>
            <person name="Ruiz-Roldan M.C."/>
            <person name="Sain D."/>
            <person name="Sakthikumar S."/>
            <person name="Sykes S."/>
            <person name="Schwartz D.C."/>
            <person name="Turgeon B.G."/>
            <person name="Wapinski I."/>
            <person name="Yoder O."/>
            <person name="Young S."/>
            <person name="Zeng Q."/>
            <person name="Zhou S."/>
            <person name="Galagan J."/>
            <person name="Cuomo C.A."/>
            <person name="Kistler H.C."/>
            <person name="Rep M."/>
        </authorList>
    </citation>
    <scope>NUCLEOTIDE SEQUENCE [LARGE SCALE GENOMIC DNA]</scope>
    <source>
        <strain evidence="3">4287</strain>
    </source>
</reference>
<dbReference type="RefSeq" id="XP_018257413.1">
    <property type="nucleotide sequence ID" value="XM_018402957.1"/>
</dbReference>
<sequence>MSAGAAKNKSPKWSPLTEVNDNEEKRKRPKGLETGHPVLSFTPSLV</sequence>
<organism evidence="3 4">
    <name type="scientific">Fusarium oxysporum f. sp. lycopersici (strain 4287 / CBS 123668 / FGSC 9935 / NRRL 34936)</name>
    <name type="common">Fusarium vascular wilt of tomato</name>
    <dbReference type="NCBI Taxonomy" id="426428"/>
    <lineage>
        <taxon>Eukaryota</taxon>
        <taxon>Fungi</taxon>
        <taxon>Dikarya</taxon>
        <taxon>Ascomycota</taxon>
        <taxon>Pezizomycotina</taxon>
        <taxon>Sordariomycetes</taxon>
        <taxon>Hypocreomycetidae</taxon>
        <taxon>Hypocreales</taxon>
        <taxon>Nectriaceae</taxon>
        <taxon>Fusarium</taxon>
        <taxon>Fusarium oxysporum species complex</taxon>
    </lineage>
</organism>
<evidence type="ECO:0000313" key="3">
    <source>
        <dbReference type="EMBL" id="KNB19450.1"/>
    </source>
</evidence>
<evidence type="ECO:0000313" key="2">
    <source>
        <dbReference type="EMBL" id="KNB19368.1"/>
    </source>
</evidence>
<dbReference type="GeneID" id="28963275"/>
<dbReference type="AlphaFoldDB" id="A0A0J9WA24"/>
<dbReference type="EMBL" id="DS231732">
    <property type="protein sequence ID" value="KNB19368.1"/>
    <property type="molecule type" value="Genomic_DNA"/>
</dbReference>
<reference evidence="3" key="1">
    <citation type="submission" date="2007-04" db="EMBL/GenBank/DDBJ databases">
        <authorList>
            <consortium name="The Broad Institute Genome Sequencing Platform"/>
            <person name="Birren B."/>
            <person name="Lander E."/>
            <person name="Galagan J."/>
            <person name="Nusbaum C."/>
            <person name="Devon K."/>
            <person name="Ma L.-J."/>
            <person name="Jaffe D."/>
            <person name="Butler J."/>
            <person name="Alvarez P."/>
            <person name="Gnerre S."/>
            <person name="Grabherr M."/>
            <person name="Kleber M."/>
            <person name="Mauceli E."/>
            <person name="Brockman W."/>
            <person name="MacCallum I.A."/>
            <person name="Young S."/>
            <person name="LaButti K."/>
            <person name="DeCaprio D."/>
            <person name="Crawford M."/>
            <person name="Koehrsen M."/>
            <person name="Engels R."/>
            <person name="Montgomery P."/>
            <person name="Pearson M."/>
            <person name="Howarth C."/>
            <person name="Larson L."/>
            <person name="White J."/>
            <person name="O'Leary S."/>
            <person name="Kodira C."/>
            <person name="Zeng Q."/>
            <person name="Yandava C."/>
            <person name="Alvarado L."/>
            <person name="Kistler C."/>
            <person name="Shim W.-B."/>
            <person name="Kang S."/>
            <person name="Woloshuk C."/>
        </authorList>
    </citation>
    <scope>NUCLEOTIDE SEQUENCE</scope>
    <source>
        <strain evidence="3">4287</strain>
    </source>
</reference>
<evidence type="ECO:0000256" key="1">
    <source>
        <dbReference type="SAM" id="MobiDB-lite"/>
    </source>
</evidence>